<feature type="compositionally biased region" description="Polar residues" evidence="1">
    <location>
        <begin position="757"/>
        <end position="767"/>
    </location>
</feature>
<feature type="compositionally biased region" description="Low complexity" evidence="1">
    <location>
        <begin position="523"/>
        <end position="533"/>
    </location>
</feature>
<gene>
    <name evidence="2" type="ORF">MNOR_LOCUS9005</name>
</gene>
<feature type="compositionally biased region" description="Gly residues" evidence="1">
    <location>
        <begin position="380"/>
        <end position="398"/>
    </location>
</feature>
<proteinExistence type="predicted"/>
<feature type="compositionally biased region" description="Basic and acidic residues" evidence="1">
    <location>
        <begin position="774"/>
        <end position="793"/>
    </location>
</feature>
<dbReference type="Proteomes" id="UP001497623">
    <property type="component" value="Unassembled WGS sequence"/>
</dbReference>
<feature type="region of interest" description="Disordered" evidence="1">
    <location>
        <begin position="1"/>
        <end position="276"/>
    </location>
</feature>
<feature type="compositionally biased region" description="Low complexity" evidence="1">
    <location>
        <begin position="177"/>
        <end position="198"/>
    </location>
</feature>
<dbReference type="EMBL" id="CAXKWB010004262">
    <property type="protein sequence ID" value="CAL4073046.1"/>
    <property type="molecule type" value="Genomic_DNA"/>
</dbReference>
<feature type="compositionally biased region" description="Low complexity" evidence="1">
    <location>
        <begin position="550"/>
        <end position="570"/>
    </location>
</feature>
<comment type="caution">
    <text evidence="2">The sequence shown here is derived from an EMBL/GenBank/DDBJ whole genome shotgun (WGS) entry which is preliminary data.</text>
</comment>
<feature type="compositionally biased region" description="Polar residues" evidence="1">
    <location>
        <begin position="151"/>
        <end position="161"/>
    </location>
</feature>
<feature type="compositionally biased region" description="Polar residues" evidence="1">
    <location>
        <begin position="598"/>
        <end position="615"/>
    </location>
</feature>
<feature type="compositionally biased region" description="Low complexity" evidence="1">
    <location>
        <begin position="234"/>
        <end position="245"/>
    </location>
</feature>
<keyword evidence="3" id="KW-1185">Reference proteome</keyword>
<feature type="compositionally biased region" description="Polar residues" evidence="1">
    <location>
        <begin position="199"/>
        <end position="214"/>
    </location>
</feature>
<feature type="compositionally biased region" description="Gly residues" evidence="1">
    <location>
        <begin position="511"/>
        <end position="522"/>
    </location>
</feature>
<feature type="compositionally biased region" description="Polar residues" evidence="1">
    <location>
        <begin position="691"/>
        <end position="700"/>
    </location>
</feature>
<feature type="compositionally biased region" description="Basic and acidic residues" evidence="1">
    <location>
        <begin position="629"/>
        <end position="640"/>
    </location>
</feature>
<feature type="compositionally biased region" description="Polar residues" evidence="1">
    <location>
        <begin position="453"/>
        <end position="473"/>
    </location>
</feature>
<evidence type="ECO:0000313" key="2">
    <source>
        <dbReference type="EMBL" id="CAL4073046.1"/>
    </source>
</evidence>
<name>A0AAV2Q644_MEGNR</name>
<protein>
    <submittedName>
        <fullName evidence="2">Uncharacterized protein</fullName>
    </submittedName>
</protein>
<feature type="compositionally biased region" description="Basic and acidic residues" evidence="1">
    <location>
        <begin position="115"/>
        <end position="124"/>
    </location>
</feature>
<feature type="compositionally biased region" description="Polar residues" evidence="1">
    <location>
        <begin position="641"/>
        <end position="656"/>
    </location>
</feature>
<dbReference type="AlphaFoldDB" id="A0AAV2Q644"/>
<evidence type="ECO:0000256" key="1">
    <source>
        <dbReference type="SAM" id="MobiDB-lite"/>
    </source>
</evidence>
<feature type="region of interest" description="Disordered" evidence="1">
    <location>
        <begin position="449"/>
        <end position="473"/>
    </location>
</feature>
<feature type="compositionally biased region" description="Polar residues" evidence="1">
    <location>
        <begin position="47"/>
        <end position="70"/>
    </location>
</feature>
<reference evidence="2 3" key="1">
    <citation type="submission" date="2024-05" db="EMBL/GenBank/DDBJ databases">
        <authorList>
            <person name="Wallberg A."/>
        </authorList>
    </citation>
    <scope>NUCLEOTIDE SEQUENCE [LARGE SCALE GENOMIC DNA]</scope>
</reference>
<accession>A0AAV2Q644</accession>
<sequence>MSPVGVHGGRPPTPQYGPTTPHGAAPFTPHGPTTPQGRPLTPHGPSTPLTNNSTSNFSLGTGNSVPSPASQVPPGQPSKLQEKNKMLVSLLTKEPAQTPPPTAVVPDPRGLPQEKLPKDLKEKLQTPGPWQGGRTDPVILNSLLKQPPSNPRQLKVNTSVAGQLLSGGPHSAPAHMLSQQPSLNSSGSLSQMGSSPLGNTLSGPSLPSSQAQQPGSSTVGTTGVTGGHLINTISSSSGTTTGTTTLPSFSESMGLNPMGNISTTGIPEGGLPSITTATSQFNPIDDNLHEMVINDILEMTGDESSFSSQVSADENKRQYTSPTYDQNENMAIQQIQNSLMSEVDSNSPNVTGAASIPTYNIVTSPSMSSGGYIPQYSPRGPGGGPGGGGNIGTMGPGGLTMRPGAPQFSPNSQGQQRQPFTPQQIAMLRRRQQEEHQLQMKRRLLQKQQMQQIQFSSSADVSQPPTSTYNNIDDLFNNTVAPNVNVTLQRNVSEAASPQSNYGMLHSPLGPSGGGGGGGGGQQQISPGQQQRIPQPPYSPHGSIASPLSNQQQQQSQYNNNLGNQMNYQNPQLSPRHPQGSPAPPNYPGSGGPALPQISPTGPTTPVSSGISPGQGSPAAWPRTSPQHQRIDSLDQRMDQQRPSLQAQNPILNAQLGSVHPNREMNMMSGGATGGRLMGNVRTQLPPINRSMASPNSRGQSPYIGPPTPGSNDGGPFHPSSPQQGTPPLMYQQQSQPQYRMQRTLSAPGQMPENKWGSENVNTSQGGPLSASPRMDDGRGSAGSEKGKSESMLKHLLSK</sequence>
<feature type="compositionally biased region" description="Low complexity" evidence="1">
    <location>
        <begin position="730"/>
        <end position="743"/>
    </location>
</feature>
<organism evidence="2 3">
    <name type="scientific">Meganyctiphanes norvegica</name>
    <name type="common">Northern krill</name>
    <name type="synonym">Thysanopoda norvegica</name>
    <dbReference type="NCBI Taxonomy" id="48144"/>
    <lineage>
        <taxon>Eukaryota</taxon>
        <taxon>Metazoa</taxon>
        <taxon>Ecdysozoa</taxon>
        <taxon>Arthropoda</taxon>
        <taxon>Crustacea</taxon>
        <taxon>Multicrustacea</taxon>
        <taxon>Malacostraca</taxon>
        <taxon>Eumalacostraca</taxon>
        <taxon>Eucarida</taxon>
        <taxon>Euphausiacea</taxon>
        <taxon>Euphausiidae</taxon>
        <taxon>Meganyctiphanes</taxon>
    </lineage>
</organism>
<feature type="compositionally biased region" description="Polar residues" evidence="1">
    <location>
        <begin position="246"/>
        <end position="265"/>
    </location>
</feature>
<feature type="region of interest" description="Disordered" evidence="1">
    <location>
        <begin position="377"/>
        <end position="419"/>
    </location>
</feature>
<feature type="region of interest" description="Disordered" evidence="1">
    <location>
        <begin position="495"/>
        <end position="799"/>
    </location>
</feature>
<evidence type="ECO:0000313" key="3">
    <source>
        <dbReference type="Proteomes" id="UP001497623"/>
    </source>
</evidence>